<comment type="subunit">
    <text evidence="7">Monomer.</text>
</comment>
<comment type="similarity">
    <text evidence="3 7">Belongs to the metallo-beta-lactamase superfamily. Glyoxalase II family.</text>
</comment>
<evidence type="ECO:0000256" key="7">
    <source>
        <dbReference type="HAMAP-Rule" id="MF_01374"/>
    </source>
</evidence>
<feature type="binding site" evidence="7">
    <location>
        <position position="56"/>
    </location>
    <ligand>
        <name>Zn(2+)</name>
        <dbReference type="ChEBI" id="CHEBI:29105"/>
        <label>2</label>
    </ligand>
</feature>
<dbReference type="InterPro" id="IPR050110">
    <property type="entry name" value="Glyoxalase_II_hydrolase"/>
</dbReference>
<dbReference type="OrthoDB" id="9802248at2"/>
<protein>
    <recommendedName>
        <fullName evidence="7">Hydroxyacylglutathione hydrolase</fullName>
        <ecNumber evidence="7">3.1.2.6</ecNumber>
    </recommendedName>
    <alternativeName>
        <fullName evidence="7">Glyoxalase II</fullName>
        <shortName evidence="7">Glx II</shortName>
    </alternativeName>
</protein>
<dbReference type="InterPro" id="IPR032282">
    <property type="entry name" value="HAGH_C"/>
</dbReference>
<evidence type="ECO:0000259" key="8">
    <source>
        <dbReference type="SMART" id="SM00849"/>
    </source>
</evidence>
<dbReference type="InterPro" id="IPR035680">
    <property type="entry name" value="Clx_II_MBL"/>
</dbReference>
<dbReference type="PIRSF" id="PIRSF005457">
    <property type="entry name" value="Glx"/>
    <property type="match status" value="1"/>
</dbReference>
<feature type="binding site" evidence="7">
    <location>
        <position position="54"/>
    </location>
    <ligand>
        <name>Zn(2+)</name>
        <dbReference type="ChEBI" id="CHEBI:29105"/>
        <label>1</label>
    </ligand>
</feature>
<evidence type="ECO:0000256" key="1">
    <source>
        <dbReference type="ARBA" id="ARBA00001623"/>
    </source>
</evidence>
<dbReference type="Gene3D" id="3.60.15.10">
    <property type="entry name" value="Ribonuclease Z/Hydroxyacylglutathione hydrolase-like"/>
    <property type="match status" value="1"/>
</dbReference>
<dbReference type="RefSeq" id="WP_136346883.1">
    <property type="nucleotide sequence ID" value="NZ_SSOC01000001.1"/>
</dbReference>
<proteinExistence type="inferred from homology"/>
<feature type="binding site" evidence="7">
    <location>
        <position position="165"/>
    </location>
    <ligand>
        <name>Zn(2+)</name>
        <dbReference type="ChEBI" id="CHEBI:29105"/>
        <label>2</label>
    </ligand>
</feature>
<keyword evidence="6 7" id="KW-0862">Zinc</keyword>
<feature type="domain" description="Metallo-beta-lactamase" evidence="8">
    <location>
        <begin position="11"/>
        <end position="165"/>
    </location>
</feature>
<keyword evidence="10" id="KW-1185">Reference proteome</keyword>
<evidence type="ECO:0000256" key="6">
    <source>
        <dbReference type="ARBA" id="ARBA00022833"/>
    </source>
</evidence>
<dbReference type="GO" id="GO:0004416">
    <property type="term" value="F:hydroxyacylglutathione hydrolase activity"/>
    <property type="evidence" value="ECO:0007669"/>
    <property type="project" value="UniProtKB-UniRule"/>
</dbReference>
<evidence type="ECO:0000313" key="9">
    <source>
        <dbReference type="EMBL" id="THF67474.1"/>
    </source>
</evidence>
<evidence type="ECO:0000256" key="3">
    <source>
        <dbReference type="ARBA" id="ARBA00006759"/>
    </source>
</evidence>
<organism evidence="9 10">
    <name type="scientific">Pseudothauera nasutitermitis</name>
    <dbReference type="NCBI Taxonomy" id="2565930"/>
    <lineage>
        <taxon>Bacteria</taxon>
        <taxon>Pseudomonadati</taxon>
        <taxon>Pseudomonadota</taxon>
        <taxon>Betaproteobacteria</taxon>
        <taxon>Rhodocyclales</taxon>
        <taxon>Zoogloeaceae</taxon>
        <taxon>Pseudothauera</taxon>
    </lineage>
</organism>
<dbReference type="PANTHER" id="PTHR43705">
    <property type="entry name" value="HYDROXYACYLGLUTATHIONE HYDROLASE"/>
    <property type="match status" value="1"/>
</dbReference>
<name>A0A4V3WCK3_9RHOO</name>
<evidence type="ECO:0000256" key="2">
    <source>
        <dbReference type="ARBA" id="ARBA00004963"/>
    </source>
</evidence>
<evidence type="ECO:0000313" key="10">
    <source>
        <dbReference type="Proteomes" id="UP000308430"/>
    </source>
</evidence>
<feature type="binding site" evidence="7">
    <location>
        <position position="52"/>
    </location>
    <ligand>
        <name>Zn(2+)</name>
        <dbReference type="ChEBI" id="CHEBI:29105"/>
        <label>1</label>
    </ligand>
</feature>
<dbReference type="Pfam" id="PF00753">
    <property type="entry name" value="Lactamase_B"/>
    <property type="match status" value="1"/>
</dbReference>
<dbReference type="InterPro" id="IPR017782">
    <property type="entry name" value="Hydroxyacylglutathione_Hdrlase"/>
</dbReference>
<dbReference type="GO" id="GO:0019243">
    <property type="term" value="P:methylglyoxal catabolic process to D-lactate via S-lactoyl-glutathione"/>
    <property type="evidence" value="ECO:0007669"/>
    <property type="project" value="UniProtKB-UniRule"/>
</dbReference>
<keyword evidence="4 7" id="KW-0479">Metal-binding</keyword>
<comment type="pathway">
    <text evidence="2 7">Secondary metabolite metabolism; methylglyoxal degradation; (R)-lactate from methylglyoxal: step 2/2.</text>
</comment>
<dbReference type="EC" id="3.1.2.6" evidence="7"/>
<gene>
    <name evidence="7 9" type="primary">gloB</name>
    <name evidence="9" type="ORF">E6C76_03665</name>
</gene>
<dbReference type="UniPathway" id="UPA00619">
    <property type="reaction ID" value="UER00676"/>
</dbReference>
<dbReference type="SUPFAM" id="SSF56281">
    <property type="entry name" value="Metallo-hydrolase/oxidoreductase"/>
    <property type="match status" value="1"/>
</dbReference>
<dbReference type="SMART" id="SM00849">
    <property type="entry name" value="Lactamase_B"/>
    <property type="match status" value="1"/>
</dbReference>
<feature type="binding site" evidence="7">
    <location>
        <position position="127"/>
    </location>
    <ligand>
        <name>Zn(2+)</name>
        <dbReference type="ChEBI" id="CHEBI:29105"/>
        <label>1</label>
    </ligand>
</feature>
<feature type="binding site" evidence="7">
    <location>
        <position position="110"/>
    </location>
    <ligand>
        <name>Zn(2+)</name>
        <dbReference type="ChEBI" id="CHEBI:29105"/>
        <label>1</label>
    </ligand>
</feature>
<dbReference type="GO" id="GO:0046872">
    <property type="term" value="F:metal ion binding"/>
    <property type="evidence" value="ECO:0007669"/>
    <property type="project" value="UniProtKB-KW"/>
</dbReference>
<feature type="binding site" evidence="7">
    <location>
        <position position="57"/>
    </location>
    <ligand>
        <name>Zn(2+)</name>
        <dbReference type="ChEBI" id="CHEBI:29105"/>
        <label>2</label>
    </ligand>
</feature>
<evidence type="ECO:0000256" key="5">
    <source>
        <dbReference type="ARBA" id="ARBA00022801"/>
    </source>
</evidence>
<dbReference type="EMBL" id="SSOC01000001">
    <property type="protein sequence ID" value="THF67474.1"/>
    <property type="molecule type" value="Genomic_DNA"/>
</dbReference>
<evidence type="ECO:0000256" key="4">
    <source>
        <dbReference type="ARBA" id="ARBA00022723"/>
    </source>
</evidence>
<dbReference type="AlphaFoldDB" id="A0A4V3WCK3"/>
<reference evidence="9 10" key="1">
    <citation type="submission" date="2019-04" db="EMBL/GenBank/DDBJ databases">
        <title>Azoarcus nasutitermitis sp. nov. isolated from termite nest.</title>
        <authorList>
            <person name="Lin S.-Y."/>
            <person name="Hameed A."/>
            <person name="Hsu Y.-H."/>
            <person name="Young C.-C."/>
        </authorList>
    </citation>
    <scope>NUCLEOTIDE SEQUENCE [LARGE SCALE GENOMIC DNA]</scope>
    <source>
        <strain evidence="9 10">CC-YHH838</strain>
    </source>
</reference>
<dbReference type="NCBIfam" id="TIGR03413">
    <property type="entry name" value="GSH_gloB"/>
    <property type="match status" value="1"/>
</dbReference>
<dbReference type="InterPro" id="IPR001279">
    <property type="entry name" value="Metallo-B-lactamas"/>
</dbReference>
<dbReference type="PANTHER" id="PTHR43705:SF1">
    <property type="entry name" value="HYDROXYACYLGLUTATHIONE HYDROLASE GLOB"/>
    <property type="match status" value="1"/>
</dbReference>
<feature type="binding site" evidence="7">
    <location>
        <position position="127"/>
    </location>
    <ligand>
        <name>Zn(2+)</name>
        <dbReference type="ChEBI" id="CHEBI:29105"/>
        <label>2</label>
    </ligand>
</feature>
<dbReference type="HAMAP" id="MF_01374">
    <property type="entry name" value="Glyoxalase_2"/>
    <property type="match status" value="1"/>
</dbReference>
<dbReference type="InterPro" id="IPR036866">
    <property type="entry name" value="RibonucZ/Hydroxyglut_hydro"/>
</dbReference>
<dbReference type="CDD" id="cd07723">
    <property type="entry name" value="hydroxyacylglutathione_hydrolase_MBL-fold"/>
    <property type="match status" value="1"/>
</dbReference>
<keyword evidence="5 7" id="KW-0378">Hydrolase</keyword>
<dbReference type="Pfam" id="PF16123">
    <property type="entry name" value="HAGH_C"/>
    <property type="match status" value="1"/>
</dbReference>
<accession>A0A4V3WCK3</accession>
<sequence length="253" mass="27086">MDIIALPAFRDNYIWLLHAGRHAVVVDPGDAGVVEAELAARGLALRAILITHHHADHVGGVPALAARHRVPVFGPAGEAIPSVDRPVNDGDTVALDEPALRLEVLGVPGHTAGHVAYYAPGLLFCGDTLFAAGCGRLLGGSAAQLYVSLRRLAALPGDTAVYCSHEYTLANLRFAAEAEPDNPAIETCRRHCEALRGRGLPTLPARMDEQLAVNPFLRTAQPGVVEAVTRHAGRRPADERECFALLRAWKDEF</sequence>
<comment type="caution">
    <text evidence="9">The sequence shown here is derived from an EMBL/GenBank/DDBJ whole genome shotgun (WGS) entry which is preliminary data.</text>
</comment>
<comment type="catalytic activity">
    <reaction evidence="1 7">
        <text>an S-(2-hydroxyacyl)glutathione + H2O = a 2-hydroxy carboxylate + glutathione + H(+)</text>
        <dbReference type="Rhea" id="RHEA:21864"/>
        <dbReference type="ChEBI" id="CHEBI:15377"/>
        <dbReference type="ChEBI" id="CHEBI:15378"/>
        <dbReference type="ChEBI" id="CHEBI:57925"/>
        <dbReference type="ChEBI" id="CHEBI:58896"/>
        <dbReference type="ChEBI" id="CHEBI:71261"/>
        <dbReference type="EC" id="3.1.2.6"/>
    </reaction>
</comment>
<dbReference type="Proteomes" id="UP000308430">
    <property type="component" value="Unassembled WGS sequence"/>
</dbReference>
<comment type="function">
    <text evidence="7">Thiolesterase that catalyzes the hydrolysis of S-D-lactoyl-glutathione to form glutathione and D-lactic acid.</text>
</comment>
<comment type="cofactor">
    <cofactor evidence="7">
        <name>Zn(2+)</name>
        <dbReference type="ChEBI" id="CHEBI:29105"/>
    </cofactor>
    <text evidence="7">Binds 2 Zn(2+) ions per subunit.</text>
</comment>